<evidence type="ECO:0000313" key="1">
    <source>
        <dbReference type="EMBL" id="WZW98577.1"/>
    </source>
</evidence>
<evidence type="ECO:0000313" key="2">
    <source>
        <dbReference type="Proteomes" id="UP001434337"/>
    </source>
</evidence>
<dbReference type="Proteomes" id="UP001434337">
    <property type="component" value="Chromosome"/>
</dbReference>
<dbReference type="EMBL" id="CP115965">
    <property type="protein sequence ID" value="WZW98577.1"/>
    <property type="molecule type" value="Genomic_DNA"/>
</dbReference>
<reference evidence="1 2" key="1">
    <citation type="journal article" date="2023" name="Environ Microbiome">
        <title>A coral-associated actinobacterium mitigates coral bleaching under heat stress.</title>
        <authorList>
            <person name="Li J."/>
            <person name="Zou Y."/>
            <person name="Li Q."/>
            <person name="Zhang J."/>
            <person name="Bourne D.G."/>
            <person name="Lyu Y."/>
            <person name="Liu C."/>
            <person name="Zhang S."/>
        </authorList>
    </citation>
    <scope>NUCLEOTIDE SEQUENCE [LARGE SCALE GENOMIC DNA]</scope>
    <source>
        <strain evidence="1 2">SCSIO 13291</strain>
    </source>
</reference>
<dbReference type="InterPro" id="IPR011856">
    <property type="entry name" value="tRNA_endonuc-like_dom_sf"/>
</dbReference>
<gene>
    <name evidence="1" type="ORF">PCC79_17110</name>
</gene>
<sequence>MTLLIRDGQGAWREPVGHGYDNEAALQAILTEHPSLVPGVAGEAIACREFESSVGPADVVILDAEGAITVVECKLRANAEVRRTIVGQVLDYASRLWQMDVEQFEQRWIRADAGRSPFDRLHDDDSELRSRVAANLAAARFNLVLAVDALNDDLRRVVEYLNAITKPTTGVMLVEFTRHHEESLEILIPRSFGAELVDAKVDAEARMRPRWTVAQYTEWCSEHHQASLPAVEAVLDGFSEQGFEIVGGRAETPSLNAAFPRDTGERVWILNLYTDRARGPLVEVRFNAFGDTEEAAHFASAVCAVPGVTITAKQLEELHFRRRPNMPLAGFTPESARLLVRTISSALASHDA</sequence>
<organism evidence="1 2">
    <name type="scientific">Propioniciclava soli</name>
    <dbReference type="NCBI Taxonomy" id="2775081"/>
    <lineage>
        <taxon>Bacteria</taxon>
        <taxon>Bacillati</taxon>
        <taxon>Actinomycetota</taxon>
        <taxon>Actinomycetes</taxon>
        <taxon>Propionibacteriales</taxon>
        <taxon>Propionibacteriaceae</taxon>
        <taxon>Propioniciclava</taxon>
    </lineage>
</organism>
<dbReference type="RefSeq" id="WP_342372589.1">
    <property type="nucleotide sequence ID" value="NZ_CP115965.1"/>
</dbReference>
<evidence type="ECO:0008006" key="3">
    <source>
        <dbReference type="Google" id="ProtNLM"/>
    </source>
</evidence>
<dbReference type="Gene3D" id="3.40.1350.10">
    <property type="match status" value="1"/>
</dbReference>
<proteinExistence type="predicted"/>
<accession>A0ABZ3C8P3</accession>
<protein>
    <recommendedName>
        <fullName evidence="3">DUF91 domain-containing protein</fullName>
    </recommendedName>
</protein>
<keyword evidence="2" id="KW-1185">Reference proteome</keyword>
<name>A0ABZ3C8P3_9ACTN</name>